<evidence type="ECO:0000313" key="2">
    <source>
        <dbReference type="Proteomes" id="UP001212163"/>
    </source>
</evidence>
<accession>A0AAE9VWB3</accession>
<dbReference type="Proteomes" id="UP001212163">
    <property type="component" value="Segment"/>
</dbReference>
<gene>
    <name evidence="1" type="ORF">PSV3_00309</name>
</gene>
<name>A0AAE9VWB3_9CAUD</name>
<organism evidence="1 2">
    <name type="scientific">Pseudomonas phage PSV3</name>
    <dbReference type="NCBI Taxonomy" id="3003632"/>
    <lineage>
        <taxon>Viruses</taxon>
        <taxon>Duplodnaviria</taxon>
        <taxon>Heunggongvirae</taxon>
        <taxon>Uroviricota</taxon>
        <taxon>Caudoviricetes</taxon>
        <taxon>Jondennisvirinae</taxon>
        <taxon>Septimatrevirus</taxon>
    </lineage>
</organism>
<sequence>MSDYDDKEESVGDSAPFELYEFVGSYRNYYMTSQFERRNPNV</sequence>
<dbReference type="EMBL" id="OP712479">
    <property type="protein sequence ID" value="WBF77010.1"/>
    <property type="molecule type" value="Genomic_DNA"/>
</dbReference>
<proteinExistence type="predicted"/>
<protein>
    <submittedName>
        <fullName evidence="1">Uncharacterized protein</fullName>
    </submittedName>
</protein>
<reference evidence="1 2" key="1">
    <citation type="submission" date="2022-10" db="EMBL/GenBank/DDBJ databases">
        <authorList>
            <person name="Li J.H."/>
            <person name="Ding Y.F."/>
            <person name="Wei Y.L."/>
        </authorList>
    </citation>
    <scope>NUCLEOTIDE SEQUENCE [LARGE SCALE GENOMIC DNA]</scope>
</reference>
<keyword evidence="2" id="KW-1185">Reference proteome</keyword>
<evidence type="ECO:0000313" key="1">
    <source>
        <dbReference type="EMBL" id="WBF77010.1"/>
    </source>
</evidence>